<dbReference type="AlphaFoldDB" id="A0A6A7K3I4"/>
<dbReference type="Pfam" id="PF09851">
    <property type="entry name" value="SHOCT"/>
    <property type="match status" value="1"/>
</dbReference>
<gene>
    <name evidence="2" type="ORF">GDZ32_10505</name>
</gene>
<accession>A0A6A7K3I4</accession>
<evidence type="ECO:0000313" key="3">
    <source>
        <dbReference type="Proteomes" id="UP000430466"/>
    </source>
</evidence>
<comment type="caution">
    <text evidence="2">The sequence shown here is derived from an EMBL/GenBank/DDBJ whole genome shotgun (WGS) entry which is preliminary data.</text>
</comment>
<dbReference type="RefSeq" id="WP_152724603.1">
    <property type="nucleotide sequence ID" value="NZ_JAFIWI010000098.1"/>
</dbReference>
<evidence type="ECO:0000259" key="1">
    <source>
        <dbReference type="Pfam" id="PF09851"/>
    </source>
</evidence>
<protein>
    <recommendedName>
        <fullName evidence="1">SHOCT domain-containing protein</fullName>
    </recommendedName>
</protein>
<sequence>MIKNRRKNDKNIDPAKEIKELNDLKNQGIITEKEFEAKKRQLLDL</sequence>
<reference evidence="2 3" key="1">
    <citation type="submission" date="2019-10" db="EMBL/GenBank/DDBJ databases">
        <title>Draft genome sequences of Lactobacillus strains.</title>
        <authorList>
            <person name="Cho G.-S."/>
            <person name="Fagbemigun O."/>
            <person name="Brinks E."/>
            <person name="Franz C.M.A.P."/>
        </authorList>
    </citation>
    <scope>NUCLEOTIDE SEQUENCE [LARGE SCALE GENOMIC DNA]</scope>
    <source>
        <strain evidence="2 3">313</strain>
    </source>
</reference>
<dbReference type="InterPro" id="IPR018649">
    <property type="entry name" value="SHOCT"/>
</dbReference>
<evidence type="ECO:0000313" key="2">
    <source>
        <dbReference type="EMBL" id="MPW15177.1"/>
    </source>
</evidence>
<feature type="domain" description="SHOCT" evidence="1">
    <location>
        <begin position="17"/>
        <end position="43"/>
    </location>
</feature>
<name>A0A6A7K3I4_LACHE</name>
<dbReference type="EMBL" id="WHOE01000137">
    <property type="protein sequence ID" value="MPW15177.1"/>
    <property type="molecule type" value="Genomic_DNA"/>
</dbReference>
<proteinExistence type="predicted"/>
<dbReference type="Proteomes" id="UP000430466">
    <property type="component" value="Unassembled WGS sequence"/>
</dbReference>
<organism evidence="2 3">
    <name type="scientific">Lactobacillus helveticus</name>
    <name type="common">Lactobacillus suntoryeus</name>
    <dbReference type="NCBI Taxonomy" id="1587"/>
    <lineage>
        <taxon>Bacteria</taxon>
        <taxon>Bacillati</taxon>
        <taxon>Bacillota</taxon>
        <taxon>Bacilli</taxon>
        <taxon>Lactobacillales</taxon>
        <taxon>Lactobacillaceae</taxon>
        <taxon>Lactobacillus</taxon>
    </lineage>
</organism>